<dbReference type="EMBL" id="JAHRHJ020000004">
    <property type="protein sequence ID" value="KAH9317104.1"/>
    <property type="molecule type" value="Genomic_DNA"/>
</dbReference>
<dbReference type="Proteomes" id="UP000824469">
    <property type="component" value="Unassembled WGS sequence"/>
</dbReference>
<evidence type="ECO:0000256" key="14">
    <source>
        <dbReference type="SAM" id="MobiDB-lite"/>
    </source>
</evidence>
<dbReference type="InterPro" id="IPR031120">
    <property type="entry name" value="HIR1-like"/>
</dbReference>
<feature type="region of interest" description="Disordered" evidence="14">
    <location>
        <begin position="469"/>
        <end position="494"/>
    </location>
</feature>
<feature type="repeat" description="WD" evidence="12">
    <location>
        <begin position="163"/>
        <end position="194"/>
    </location>
</feature>
<dbReference type="Gene3D" id="2.130.10.10">
    <property type="entry name" value="YVTN repeat-like/Quinoprotein amine dehydrogenase"/>
    <property type="match status" value="3"/>
</dbReference>
<evidence type="ECO:0000256" key="13">
    <source>
        <dbReference type="RuleBase" id="RU364014"/>
    </source>
</evidence>
<evidence type="ECO:0000256" key="6">
    <source>
        <dbReference type="ARBA" id="ARBA00022737"/>
    </source>
</evidence>
<protein>
    <recommendedName>
        <fullName evidence="3 13">Protein HIRA</fullName>
    </recommendedName>
</protein>
<dbReference type="InterPro" id="IPR036322">
    <property type="entry name" value="WD40_repeat_dom_sf"/>
</dbReference>
<evidence type="ECO:0000256" key="12">
    <source>
        <dbReference type="PROSITE-ProRule" id="PRU00221"/>
    </source>
</evidence>
<dbReference type="GO" id="GO:0006338">
    <property type="term" value="P:chromatin remodeling"/>
    <property type="evidence" value="ECO:0007669"/>
    <property type="project" value="InterPro"/>
</dbReference>
<keyword evidence="18" id="KW-1185">Reference proteome</keyword>
<dbReference type="FunFam" id="2.130.10.10:FF:000827">
    <property type="entry name" value="Protein HIRA"/>
    <property type="match status" value="1"/>
</dbReference>
<feature type="region of interest" description="Disordered" evidence="14">
    <location>
        <begin position="423"/>
        <end position="452"/>
    </location>
</feature>
<feature type="compositionally biased region" description="Low complexity" evidence="14">
    <location>
        <begin position="469"/>
        <end position="480"/>
    </location>
</feature>
<evidence type="ECO:0000256" key="3">
    <source>
        <dbReference type="ARBA" id="ARBA00021597"/>
    </source>
</evidence>
<keyword evidence="9" id="KW-0175">Coiled coil</keyword>
<keyword evidence="11 13" id="KW-0539">Nucleus</keyword>
<dbReference type="InterPro" id="IPR015943">
    <property type="entry name" value="WD40/YVTN_repeat-like_dom_sf"/>
</dbReference>
<keyword evidence="5 12" id="KW-0853">WD repeat</keyword>
<evidence type="ECO:0000256" key="10">
    <source>
        <dbReference type="ARBA" id="ARBA00023163"/>
    </source>
</evidence>
<accession>A0AA38L9U4</accession>
<keyword evidence="8 13" id="KW-0805">Transcription regulation</keyword>
<evidence type="ECO:0000256" key="2">
    <source>
        <dbReference type="ARBA" id="ARBA00007306"/>
    </source>
</evidence>
<evidence type="ECO:0000256" key="9">
    <source>
        <dbReference type="ARBA" id="ARBA00023054"/>
    </source>
</evidence>
<evidence type="ECO:0000256" key="7">
    <source>
        <dbReference type="ARBA" id="ARBA00022853"/>
    </source>
</evidence>
<dbReference type="SUPFAM" id="SSF50978">
    <property type="entry name" value="WD40 repeat-like"/>
    <property type="match status" value="2"/>
</dbReference>
<keyword evidence="7 13" id="KW-0156">Chromatin regulator</keyword>
<dbReference type="InterPro" id="IPR011494">
    <property type="entry name" value="HIRA-like_C"/>
</dbReference>
<evidence type="ECO:0000256" key="8">
    <source>
        <dbReference type="ARBA" id="ARBA00023015"/>
    </source>
</evidence>
<feature type="region of interest" description="Disordered" evidence="14">
    <location>
        <begin position="552"/>
        <end position="576"/>
    </location>
</feature>
<comment type="similarity">
    <text evidence="2 13">Belongs to the WD repeat HIR1 family.</text>
</comment>
<evidence type="ECO:0000256" key="4">
    <source>
        <dbReference type="ARBA" id="ARBA00022491"/>
    </source>
</evidence>
<dbReference type="PANTHER" id="PTHR13831:SF0">
    <property type="entry name" value="PROTEIN HIRA"/>
    <property type="match status" value="1"/>
</dbReference>
<organism evidence="17 18">
    <name type="scientific">Taxus chinensis</name>
    <name type="common">Chinese yew</name>
    <name type="synonym">Taxus wallichiana var. chinensis</name>
    <dbReference type="NCBI Taxonomy" id="29808"/>
    <lineage>
        <taxon>Eukaryota</taxon>
        <taxon>Viridiplantae</taxon>
        <taxon>Streptophyta</taxon>
        <taxon>Embryophyta</taxon>
        <taxon>Tracheophyta</taxon>
        <taxon>Spermatophyta</taxon>
        <taxon>Pinopsida</taxon>
        <taxon>Pinidae</taxon>
        <taxon>Conifers II</taxon>
        <taxon>Cupressales</taxon>
        <taxon>Taxaceae</taxon>
        <taxon>Taxus</taxon>
    </lineage>
</organism>
<dbReference type="Pfam" id="PF07569">
    <property type="entry name" value="Hira"/>
    <property type="match status" value="1"/>
</dbReference>
<dbReference type="InterPro" id="IPR019775">
    <property type="entry name" value="WD40_repeat_CS"/>
</dbReference>
<dbReference type="GO" id="GO:0006351">
    <property type="term" value="P:DNA-templated transcription"/>
    <property type="evidence" value="ECO:0007669"/>
    <property type="project" value="InterPro"/>
</dbReference>
<feature type="domain" description="CAF1B/HIR1 beta-propeller" evidence="16">
    <location>
        <begin position="11"/>
        <end position="377"/>
    </location>
</feature>
<gene>
    <name evidence="17" type="ORF">KI387_018873</name>
</gene>
<feature type="domain" description="Protein HIRA-like C-terminal" evidence="15">
    <location>
        <begin position="707"/>
        <end position="908"/>
    </location>
</feature>
<dbReference type="AlphaFoldDB" id="A0AA38L9U4"/>
<feature type="repeat" description="WD" evidence="12">
    <location>
        <begin position="16"/>
        <end position="43"/>
    </location>
</feature>
<sequence>MIVEKPAWVRHGGLQIFSIDIQPSGLRFSTAGGDHKVRIWSMKAVAKEVDNEQATHTLLATLRDHFGSVNCVRWAKHGRHIASGSDDKVILIHEKKAGSGTTEFGSGEPPDVENWKVVMTLRGHTADVVDLNWSPDDSMLASCSLDNTVHIWNMSDATSIVLLKGHTSLVKGVAWDPIGSFLASQSDDKSVIIWRTSDWSREHRTEGHWGKSVGSTFFRRLGWSPCGHFITTTHGFQKPSHSAPVLERGDWSATFDFLGHNAPVVAVKFNHTMFRKHHVNGSDSEAIDHKQVDASGLANGALKSVSKDPKLYNVIAMGSQDCSITVWTTVSPRPIFVGKHFFSQSVVDLSWSPDGYSLFCCSLDGSVAAFHFEPKELGLKISDVEMDEIRRSRYGDVRGRQTSLAESPAQLLLEAAAAKQSGSKKVLTSAQRSNLTGKSYTNSDNSTGGQLATKTNDIQVLDVGKKASASAAGGLNKNSSTKVTSPVKQREYRRPDGRKRIIPEAVGVPVQQENISNGAHGTMPELVSPNFCERKDVHGLGLRDDVATVAGQKRPFLPGGTDYPSKRCHSRTEDPSGFSSRACITEGLTIETSQVTPDCDAKGNLIHSDLVTVLNSQNPKGLLSISVFETDRESDSIPTCLEARPVNSVADTTNDSGLKEMEVVCSKGGLTQWRDKLPGKVTVLAGNTKFWAVGCEDGCLQVYTKCGRRALPTMMVGSAATFIDCDEEWKLLLVTQRGTIYLWDLFHWNCLLHDSLAPLVSSATNSSTKGSGIVKVIAARFSRSGNPLVVLATRHAFIYHMSMRCWLRVADDCFPASNFSSSLPVKTSQDGELAALQADASKFAMRNISWSRALSEEKMQTRAHLEARLASAIALKSTGEYRQYLLAYSRCLAREADEVRLREVCESLLGPPPGMMASISSDASVETWEPYVLIYAGEQGMKKHDLLREYVLPSMASNRKVQRLLNEFVDLLSEYGTREPNGQNS</sequence>
<dbReference type="GO" id="GO:0005634">
    <property type="term" value="C:nucleus"/>
    <property type="evidence" value="ECO:0007669"/>
    <property type="project" value="UniProtKB-SubCell"/>
</dbReference>
<dbReference type="InterPro" id="IPR055410">
    <property type="entry name" value="Beta-prop_CAF1B_HIR1"/>
</dbReference>
<keyword evidence="4 13" id="KW-0678">Repressor</keyword>
<evidence type="ECO:0000313" key="18">
    <source>
        <dbReference type="Proteomes" id="UP000824469"/>
    </source>
</evidence>
<comment type="subcellular location">
    <subcellularLocation>
        <location evidence="1 13">Nucleus</location>
    </subcellularLocation>
</comment>
<evidence type="ECO:0000256" key="5">
    <source>
        <dbReference type="ARBA" id="ARBA00022574"/>
    </source>
</evidence>
<evidence type="ECO:0000259" key="16">
    <source>
        <dbReference type="Pfam" id="PF24105"/>
    </source>
</evidence>
<dbReference type="SMART" id="SM00320">
    <property type="entry name" value="WD40"/>
    <property type="match status" value="6"/>
</dbReference>
<feature type="repeat" description="WD" evidence="12">
    <location>
        <begin position="121"/>
        <end position="162"/>
    </location>
</feature>
<evidence type="ECO:0000259" key="15">
    <source>
        <dbReference type="Pfam" id="PF07569"/>
    </source>
</evidence>
<keyword evidence="10 13" id="KW-0804">Transcription</keyword>
<keyword evidence="6 13" id="KW-0677">Repeat</keyword>
<dbReference type="PANTHER" id="PTHR13831">
    <property type="entry name" value="MEMBER OF THE HIR1 FAMILY OF WD-REPEAT PROTEINS"/>
    <property type="match status" value="1"/>
</dbReference>
<evidence type="ECO:0000256" key="11">
    <source>
        <dbReference type="ARBA" id="ARBA00023242"/>
    </source>
</evidence>
<evidence type="ECO:0000256" key="1">
    <source>
        <dbReference type="ARBA" id="ARBA00004123"/>
    </source>
</evidence>
<dbReference type="GO" id="GO:0031491">
    <property type="term" value="F:nucleosome binding"/>
    <property type="evidence" value="ECO:0007669"/>
    <property type="project" value="TreeGrafter"/>
</dbReference>
<reference evidence="17 18" key="1">
    <citation type="journal article" date="2021" name="Nat. Plants">
        <title>The Taxus genome provides insights into paclitaxel biosynthesis.</title>
        <authorList>
            <person name="Xiong X."/>
            <person name="Gou J."/>
            <person name="Liao Q."/>
            <person name="Li Y."/>
            <person name="Zhou Q."/>
            <person name="Bi G."/>
            <person name="Li C."/>
            <person name="Du R."/>
            <person name="Wang X."/>
            <person name="Sun T."/>
            <person name="Guo L."/>
            <person name="Liang H."/>
            <person name="Lu P."/>
            <person name="Wu Y."/>
            <person name="Zhang Z."/>
            <person name="Ro D.K."/>
            <person name="Shang Y."/>
            <person name="Huang S."/>
            <person name="Yan J."/>
        </authorList>
    </citation>
    <scope>NUCLEOTIDE SEQUENCE [LARGE SCALE GENOMIC DNA]</scope>
    <source>
        <strain evidence="17">Ta-2019</strain>
    </source>
</reference>
<dbReference type="PROSITE" id="PS50082">
    <property type="entry name" value="WD_REPEATS_2"/>
    <property type="match status" value="3"/>
</dbReference>
<dbReference type="OMA" id="RGSWDGD"/>
<evidence type="ECO:0000313" key="17">
    <source>
        <dbReference type="EMBL" id="KAH9317104.1"/>
    </source>
</evidence>
<dbReference type="CDD" id="cd00200">
    <property type="entry name" value="WD40"/>
    <property type="match status" value="1"/>
</dbReference>
<dbReference type="GO" id="GO:0006355">
    <property type="term" value="P:regulation of DNA-templated transcription"/>
    <property type="evidence" value="ECO:0007669"/>
    <property type="project" value="InterPro"/>
</dbReference>
<dbReference type="PROSITE" id="PS00678">
    <property type="entry name" value="WD_REPEATS_1"/>
    <property type="match status" value="1"/>
</dbReference>
<dbReference type="InterPro" id="IPR001680">
    <property type="entry name" value="WD40_rpt"/>
</dbReference>
<dbReference type="Pfam" id="PF24105">
    <property type="entry name" value="Beta-prop_CAF1B_HIR1"/>
    <property type="match status" value="1"/>
</dbReference>
<feature type="non-terminal residue" evidence="17">
    <location>
        <position position="985"/>
    </location>
</feature>
<dbReference type="GO" id="GO:0000417">
    <property type="term" value="C:HIR complex"/>
    <property type="evidence" value="ECO:0007669"/>
    <property type="project" value="TreeGrafter"/>
</dbReference>
<dbReference type="PROSITE" id="PS50294">
    <property type="entry name" value="WD_REPEATS_REGION"/>
    <property type="match status" value="2"/>
</dbReference>
<dbReference type="GO" id="GO:0000785">
    <property type="term" value="C:chromatin"/>
    <property type="evidence" value="ECO:0007669"/>
    <property type="project" value="TreeGrafter"/>
</dbReference>
<name>A0AA38L9U4_TAXCH</name>
<comment type="caution">
    <text evidence="17">The sequence shown here is derived from an EMBL/GenBank/DDBJ whole genome shotgun (WGS) entry which is preliminary data.</text>
</comment>
<proteinExistence type="inferred from homology"/>
<comment type="function">
    <text evidence="13">Required for replication-independent chromatin assembly and for the periodic repression of histone gene transcription during the cell cycle.</text>
</comment>